<organism evidence="10 11">
    <name type="scientific">Clostridium tagluense</name>
    <dbReference type="NCBI Taxonomy" id="360422"/>
    <lineage>
        <taxon>Bacteria</taxon>
        <taxon>Bacillati</taxon>
        <taxon>Bacillota</taxon>
        <taxon>Clostridia</taxon>
        <taxon>Eubacteriales</taxon>
        <taxon>Clostridiaceae</taxon>
        <taxon>Clostridium</taxon>
    </lineage>
</organism>
<keyword evidence="6 7" id="KW-0414">Isoprene biosynthesis</keyword>
<evidence type="ECO:0000256" key="1">
    <source>
        <dbReference type="ARBA" id="ARBA00022485"/>
    </source>
</evidence>
<evidence type="ECO:0000256" key="6">
    <source>
        <dbReference type="ARBA" id="ARBA00023229"/>
    </source>
</evidence>
<dbReference type="OrthoDB" id="9803214at2"/>
<dbReference type="NCBIfam" id="NF001540">
    <property type="entry name" value="PRK00366.1"/>
    <property type="match status" value="1"/>
</dbReference>
<reference evidence="10 11" key="1">
    <citation type="submission" date="2018-11" db="EMBL/GenBank/DDBJ databases">
        <title>Genome sequencing and assembly of Clostridium tagluense strain A121.</title>
        <authorList>
            <person name="Murakami T."/>
            <person name="Segawa T."/>
            <person name="Shcherbakova V.A."/>
            <person name="Mori H."/>
            <person name="Yoshimura Y."/>
        </authorList>
    </citation>
    <scope>NUCLEOTIDE SEQUENCE [LARGE SCALE GENOMIC DNA]</scope>
    <source>
        <strain evidence="10 11">A121</strain>
    </source>
</reference>
<feature type="domain" description="IspG TIM-barrel" evidence="8">
    <location>
        <begin position="6"/>
        <end position="245"/>
    </location>
</feature>
<comment type="cofactor">
    <cofactor evidence="7">
        <name>[4Fe-4S] cluster</name>
        <dbReference type="ChEBI" id="CHEBI:49883"/>
    </cofactor>
    <text evidence="7">Binds 1 [4Fe-4S] cluster.</text>
</comment>
<dbReference type="PANTHER" id="PTHR30454">
    <property type="entry name" value="4-HYDROXY-3-METHYLBUT-2-EN-1-YL DIPHOSPHATE SYNTHASE"/>
    <property type="match status" value="1"/>
</dbReference>
<keyword evidence="2 7" id="KW-0479">Metal-binding</keyword>
<evidence type="ECO:0000259" key="8">
    <source>
        <dbReference type="Pfam" id="PF04551"/>
    </source>
</evidence>
<evidence type="ECO:0000313" key="10">
    <source>
        <dbReference type="EMBL" id="GCD09554.1"/>
    </source>
</evidence>
<dbReference type="EC" id="1.17.7.3" evidence="7"/>
<dbReference type="InterPro" id="IPR011005">
    <property type="entry name" value="Dihydropteroate_synth-like_sf"/>
</dbReference>
<feature type="binding site" evidence="7">
    <location>
        <position position="264"/>
    </location>
    <ligand>
        <name>[4Fe-4S] cluster</name>
        <dbReference type="ChEBI" id="CHEBI:49883"/>
    </ligand>
</feature>
<sequence>MKKRKTKKIKVGSIYIGGDSKVAVQSMTNTDTRDVDATVAQILQLEEAGCDIVRCAVPDMLAAEAIKDIVKRIHIPLVADIHFDYKLALKSIENGIAKLRINPGNIGSIDKIKLVAKAASDKGIPIRIGVNSGSLESDILEKYGHVCAQALVESALRHVEILESLNFYDIVISIKSSDVVMMIESYKLISGKVDYPLHLGVTEAGTTWRGTIKSSVGIGALLAEGIGDTIRVSLTGDVVDEVKVAIEILKSLGYIDDGIKFISCPTCGRTQINLIKIANEVEQRLTNCHKNIKIAIMGCAVNGPGEAREADIGIAGGKGVGLIFKKGEIIKTVKEEDLVEELLREIDKL</sequence>
<dbReference type="AlphaFoldDB" id="A0A401UJ33"/>
<comment type="pathway">
    <text evidence="7">Isoprenoid biosynthesis; isopentenyl diphosphate biosynthesis via DXP pathway; isopentenyl diphosphate from 1-deoxy-D-xylulose 5-phosphate: step 5/6.</text>
</comment>
<dbReference type="GO" id="GO:0016114">
    <property type="term" value="P:terpenoid biosynthetic process"/>
    <property type="evidence" value="ECO:0007669"/>
    <property type="project" value="InterPro"/>
</dbReference>
<dbReference type="Proteomes" id="UP000287872">
    <property type="component" value="Unassembled WGS sequence"/>
</dbReference>
<keyword evidence="11" id="KW-1185">Reference proteome</keyword>
<dbReference type="InterPro" id="IPR016425">
    <property type="entry name" value="IspG_bac"/>
</dbReference>
<dbReference type="InterPro" id="IPR058579">
    <property type="entry name" value="IspG_C"/>
</dbReference>
<evidence type="ECO:0000256" key="4">
    <source>
        <dbReference type="ARBA" id="ARBA00023004"/>
    </source>
</evidence>
<evidence type="ECO:0000256" key="3">
    <source>
        <dbReference type="ARBA" id="ARBA00023002"/>
    </source>
</evidence>
<dbReference type="HAMAP" id="MF_00159">
    <property type="entry name" value="IspG"/>
    <property type="match status" value="1"/>
</dbReference>
<keyword evidence="3 7" id="KW-0560">Oxidoreductase</keyword>
<dbReference type="RefSeq" id="WP_124999071.1">
    <property type="nucleotide sequence ID" value="NZ_BHYK01000005.1"/>
</dbReference>
<evidence type="ECO:0000256" key="7">
    <source>
        <dbReference type="HAMAP-Rule" id="MF_00159"/>
    </source>
</evidence>
<dbReference type="GO" id="GO:0046429">
    <property type="term" value="F:4-hydroxy-3-methylbut-2-en-1-yl diphosphate synthase activity (ferredoxin)"/>
    <property type="evidence" value="ECO:0007669"/>
    <property type="project" value="UniProtKB-UniRule"/>
</dbReference>
<keyword evidence="5 7" id="KW-0411">Iron-sulfur</keyword>
<dbReference type="SUPFAM" id="SSF56014">
    <property type="entry name" value="Nitrite and sulphite reductase 4Fe-4S domain-like"/>
    <property type="match status" value="1"/>
</dbReference>
<keyword evidence="4 7" id="KW-0408">Iron</keyword>
<dbReference type="PIRSF" id="PIRSF004640">
    <property type="entry name" value="IspG"/>
    <property type="match status" value="1"/>
</dbReference>
<feature type="binding site" evidence="7">
    <location>
        <position position="299"/>
    </location>
    <ligand>
        <name>[4Fe-4S] cluster</name>
        <dbReference type="ChEBI" id="CHEBI:49883"/>
    </ligand>
</feature>
<name>A0A401UJ33_9CLOT</name>
<dbReference type="GO" id="GO:0051539">
    <property type="term" value="F:4 iron, 4 sulfur cluster binding"/>
    <property type="evidence" value="ECO:0007669"/>
    <property type="project" value="UniProtKB-UniRule"/>
</dbReference>
<evidence type="ECO:0000259" key="9">
    <source>
        <dbReference type="Pfam" id="PF26540"/>
    </source>
</evidence>
<feature type="binding site" evidence="7">
    <location>
        <position position="267"/>
    </location>
    <ligand>
        <name>[4Fe-4S] cluster</name>
        <dbReference type="ChEBI" id="CHEBI:49883"/>
    </ligand>
</feature>
<dbReference type="UniPathway" id="UPA00056">
    <property type="reaction ID" value="UER00096"/>
</dbReference>
<dbReference type="Pfam" id="PF26540">
    <property type="entry name" value="GcpE_C"/>
    <property type="match status" value="1"/>
</dbReference>
<dbReference type="GO" id="GO:0005506">
    <property type="term" value="F:iron ion binding"/>
    <property type="evidence" value="ECO:0007669"/>
    <property type="project" value="InterPro"/>
</dbReference>
<comment type="catalytic activity">
    <reaction evidence="7">
        <text>(2E)-4-hydroxy-3-methylbut-2-enyl diphosphate + oxidized [flavodoxin] + H2O + 2 H(+) = 2-C-methyl-D-erythritol 2,4-cyclic diphosphate + reduced [flavodoxin]</text>
        <dbReference type="Rhea" id="RHEA:43604"/>
        <dbReference type="Rhea" id="RHEA-COMP:10622"/>
        <dbReference type="Rhea" id="RHEA-COMP:10623"/>
        <dbReference type="ChEBI" id="CHEBI:15377"/>
        <dbReference type="ChEBI" id="CHEBI:15378"/>
        <dbReference type="ChEBI" id="CHEBI:57618"/>
        <dbReference type="ChEBI" id="CHEBI:58210"/>
        <dbReference type="ChEBI" id="CHEBI:58483"/>
        <dbReference type="ChEBI" id="CHEBI:128753"/>
        <dbReference type="EC" id="1.17.7.3"/>
    </reaction>
</comment>
<comment type="caution">
    <text evidence="10">The sequence shown here is derived from an EMBL/GenBank/DDBJ whole genome shotgun (WGS) entry which is preliminary data.</text>
</comment>
<dbReference type="GO" id="GO:0019288">
    <property type="term" value="P:isopentenyl diphosphate biosynthetic process, methylerythritol 4-phosphate pathway"/>
    <property type="evidence" value="ECO:0007669"/>
    <property type="project" value="UniProtKB-UniRule"/>
</dbReference>
<keyword evidence="1 7" id="KW-0004">4Fe-4S</keyword>
<evidence type="ECO:0000313" key="11">
    <source>
        <dbReference type="Proteomes" id="UP000287872"/>
    </source>
</evidence>
<dbReference type="Gene3D" id="3.20.20.20">
    <property type="entry name" value="Dihydropteroate synthase-like"/>
    <property type="match status" value="1"/>
</dbReference>
<dbReference type="InterPro" id="IPR004588">
    <property type="entry name" value="IspG_bac-typ"/>
</dbReference>
<dbReference type="Gene3D" id="3.30.413.10">
    <property type="entry name" value="Sulfite Reductase Hemoprotein, domain 1"/>
    <property type="match status" value="1"/>
</dbReference>
<gene>
    <name evidence="7 10" type="primary">ispG</name>
    <name evidence="10" type="ORF">Ctaglu_11770</name>
</gene>
<dbReference type="GO" id="GO:0141197">
    <property type="term" value="F:4-hydroxy-3-methylbut-2-enyl-diphosphate synthase activity (flavodoxin)"/>
    <property type="evidence" value="ECO:0007669"/>
    <property type="project" value="UniProtKB-EC"/>
</dbReference>
<proteinExistence type="inferred from homology"/>
<comment type="function">
    <text evidence="7">Converts 2C-methyl-D-erythritol 2,4-cyclodiphosphate (ME-2,4cPP) into 1-hydroxy-2-methyl-2-(E)-butenyl 4-diphosphate.</text>
</comment>
<dbReference type="NCBIfam" id="TIGR00612">
    <property type="entry name" value="ispG_gcpE"/>
    <property type="match status" value="1"/>
</dbReference>
<dbReference type="FunFam" id="3.20.20.20:FF:000001">
    <property type="entry name" value="4-hydroxy-3-methylbut-2-en-1-yl diphosphate synthase (flavodoxin)"/>
    <property type="match status" value="1"/>
</dbReference>
<dbReference type="FunFam" id="3.30.413.10:FF:000005">
    <property type="entry name" value="4-hydroxy-3-methylbut-2-en-1-yl diphosphate synthase (flavodoxin)"/>
    <property type="match status" value="1"/>
</dbReference>
<feature type="binding site" evidence="7">
    <location>
        <position position="306"/>
    </location>
    <ligand>
        <name>[4Fe-4S] cluster</name>
        <dbReference type="ChEBI" id="CHEBI:49883"/>
    </ligand>
</feature>
<comment type="similarity">
    <text evidence="7">Belongs to the IspG family.</text>
</comment>
<protein>
    <recommendedName>
        <fullName evidence="7">4-hydroxy-3-methylbut-2-en-1-yl diphosphate synthase (flavodoxin)</fullName>
        <ecNumber evidence="7">1.17.7.3</ecNumber>
    </recommendedName>
    <alternativeName>
        <fullName evidence="7">1-hydroxy-2-methyl-2-(E)-butenyl 4-diphosphate synthase</fullName>
    </alternativeName>
</protein>
<dbReference type="InterPro" id="IPR045854">
    <property type="entry name" value="NO2/SO3_Rdtase_4Fe4S_sf"/>
</dbReference>
<accession>A0A401UJ33</accession>
<dbReference type="SUPFAM" id="SSF51717">
    <property type="entry name" value="Dihydropteroate synthetase-like"/>
    <property type="match status" value="1"/>
</dbReference>
<feature type="domain" description="IspG C-terminal" evidence="9">
    <location>
        <begin position="261"/>
        <end position="348"/>
    </location>
</feature>
<dbReference type="PANTHER" id="PTHR30454:SF0">
    <property type="entry name" value="4-HYDROXY-3-METHYLBUT-2-EN-1-YL DIPHOSPHATE SYNTHASE (FERREDOXIN), CHLOROPLASTIC"/>
    <property type="match status" value="1"/>
</dbReference>
<dbReference type="Pfam" id="PF04551">
    <property type="entry name" value="GcpE"/>
    <property type="match status" value="1"/>
</dbReference>
<dbReference type="InterPro" id="IPR058578">
    <property type="entry name" value="IspG_TIM"/>
</dbReference>
<dbReference type="EMBL" id="BHYK01000005">
    <property type="protein sequence ID" value="GCD09554.1"/>
    <property type="molecule type" value="Genomic_DNA"/>
</dbReference>
<evidence type="ECO:0000256" key="2">
    <source>
        <dbReference type="ARBA" id="ARBA00022723"/>
    </source>
</evidence>
<evidence type="ECO:0000256" key="5">
    <source>
        <dbReference type="ARBA" id="ARBA00023014"/>
    </source>
</evidence>